<evidence type="ECO:0000313" key="2">
    <source>
        <dbReference type="EMBL" id="KRM11905.1"/>
    </source>
</evidence>
<name>A0A0R1W209_9LACO</name>
<keyword evidence="1" id="KW-0472">Membrane</keyword>
<evidence type="ECO:0000313" key="3">
    <source>
        <dbReference type="Proteomes" id="UP000051820"/>
    </source>
</evidence>
<dbReference type="EMBL" id="AZGF01000013">
    <property type="protein sequence ID" value="KRM11905.1"/>
    <property type="molecule type" value="Genomic_DNA"/>
</dbReference>
<keyword evidence="1" id="KW-1133">Transmembrane helix</keyword>
<dbReference type="InterPro" id="IPR036938">
    <property type="entry name" value="PAP2/HPO_sf"/>
</dbReference>
<feature type="transmembrane region" description="Helical" evidence="1">
    <location>
        <begin position="84"/>
        <end position="107"/>
    </location>
</feature>
<feature type="transmembrane region" description="Helical" evidence="1">
    <location>
        <begin position="127"/>
        <end position="147"/>
    </location>
</feature>
<reference evidence="2 3" key="1">
    <citation type="journal article" date="2015" name="Genome Announc.">
        <title>Expanding the biotechnology potential of lactobacilli through comparative genomics of 213 strains and associated genera.</title>
        <authorList>
            <person name="Sun Z."/>
            <person name="Harris H.M."/>
            <person name="McCann A."/>
            <person name="Guo C."/>
            <person name="Argimon S."/>
            <person name="Zhang W."/>
            <person name="Yang X."/>
            <person name="Jeffery I.B."/>
            <person name="Cooney J.C."/>
            <person name="Kagawa T.F."/>
            <person name="Liu W."/>
            <person name="Song Y."/>
            <person name="Salvetti E."/>
            <person name="Wrobel A."/>
            <person name="Rasinkangas P."/>
            <person name="Parkhill J."/>
            <person name="Rea M.C."/>
            <person name="O'Sullivan O."/>
            <person name="Ritari J."/>
            <person name="Douillard F.P."/>
            <person name="Paul Ross R."/>
            <person name="Yang R."/>
            <person name="Briner A.E."/>
            <person name="Felis G.E."/>
            <person name="de Vos W.M."/>
            <person name="Barrangou R."/>
            <person name="Klaenhammer T.R."/>
            <person name="Caufield P.W."/>
            <person name="Cui Y."/>
            <person name="Zhang H."/>
            <person name="O'Toole P.W."/>
        </authorList>
    </citation>
    <scope>NUCLEOTIDE SEQUENCE [LARGE SCALE GENOMIC DNA]</scope>
    <source>
        <strain evidence="2 3">DSM 5007</strain>
    </source>
</reference>
<gene>
    <name evidence="2" type="ORF">FD16_GL000446</name>
</gene>
<feature type="transmembrane region" description="Helical" evidence="1">
    <location>
        <begin position="52"/>
        <end position="77"/>
    </location>
</feature>
<proteinExistence type="predicted"/>
<evidence type="ECO:0000256" key="1">
    <source>
        <dbReference type="SAM" id="Phobius"/>
    </source>
</evidence>
<dbReference type="Gene3D" id="1.20.144.10">
    <property type="entry name" value="Phosphatidic acid phosphatase type 2/haloperoxidase"/>
    <property type="match status" value="1"/>
</dbReference>
<dbReference type="STRING" id="1423807.FD16_GL000446"/>
<accession>A0A0R1W209</accession>
<protein>
    <submittedName>
        <fullName evidence="2">Phosphatase</fullName>
    </submittedName>
</protein>
<keyword evidence="1" id="KW-0812">Transmembrane</keyword>
<dbReference type="eggNOG" id="COG0671">
    <property type="taxonomic scope" value="Bacteria"/>
</dbReference>
<dbReference type="SUPFAM" id="SSF48317">
    <property type="entry name" value="Acid phosphatase/Vanadium-dependent haloperoxidase"/>
    <property type="match status" value="1"/>
</dbReference>
<comment type="caution">
    <text evidence="2">The sequence shown here is derived from an EMBL/GenBank/DDBJ whole genome shotgun (WGS) entry which is preliminary data.</text>
</comment>
<feature type="transmembrane region" description="Helical" evidence="1">
    <location>
        <begin position="178"/>
        <end position="201"/>
    </location>
</feature>
<feature type="transmembrane region" description="Helical" evidence="1">
    <location>
        <begin position="12"/>
        <end position="32"/>
    </location>
</feature>
<dbReference type="AlphaFoldDB" id="A0A0R1W209"/>
<dbReference type="PATRIC" id="fig|1423807.3.peg.453"/>
<feature type="transmembrane region" description="Helical" evidence="1">
    <location>
        <begin position="154"/>
        <end position="172"/>
    </location>
</feature>
<dbReference type="RefSeq" id="WP_010622705.1">
    <property type="nucleotide sequence ID" value="NZ_AZGF01000013.1"/>
</dbReference>
<dbReference type="Proteomes" id="UP000051820">
    <property type="component" value="Unassembled WGS sequence"/>
</dbReference>
<sequence length="219" mass="25403">MYVSFNRDRWLNITIAGLLFLIVIALIKYNSYLLALIDTSIQSKLTASHAGVFSHVFSALSNPVVCGIYAVIIWFLLWGFKHKLIATWALATYFVGQLVFTIIAKWVSRTRPAGHSSKLVSSGFPSHHLFAIMLICFIIWVAVFPWITKNWQKWLIMFLMILICLIVMVARIKMFENYSFDMVGSILLCYIWGQFSEWSYLKWFGTLGRSRIFRNSDYN</sequence>
<keyword evidence="3" id="KW-1185">Reference proteome</keyword>
<dbReference type="OrthoDB" id="2290590at2"/>
<organism evidence="2 3">
    <name type="scientific">Paucilactobacillus suebicus DSM 5007 = KCTC 3549</name>
    <dbReference type="NCBI Taxonomy" id="1423807"/>
    <lineage>
        <taxon>Bacteria</taxon>
        <taxon>Bacillati</taxon>
        <taxon>Bacillota</taxon>
        <taxon>Bacilli</taxon>
        <taxon>Lactobacillales</taxon>
        <taxon>Lactobacillaceae</taxon>
        <taxon>Paucilactobacillus</taxon>
    </lineage>
</organism>